<organism evidence="1 2">
    <name type="scientific">Ogataea philodendri</name>
    <dbReference type="NCBI Taxonomy" id="1378263"/>
    <lineage>
        <taxon>Eukaryota</taxon>
        <taxon>Fungi</taxon>
        <taxon>Dikarya</taxon>
        <taxon>Ascomycota</taxon>
        <taxon>Saccharomycotina</taxon>
        <taxon>Pichiomycetes</taxon>
        <taxon>Pichiales</taxon>
        <taxon>Pichiaceae</taxon>
        <taxon>Ogataea</taxon>
    </lineage>
</organism>
<dbReference type="RefSeq" id="XP_046063092.1">
    <property type="nucleotide sequence ID" value="XM_046203302.1"/>
</dbReference>
<gene>
    <name evidence="1" type="ORF">OGAPHI_002432</name>
</gene>
<keyword evidence="2" id="KW-1185">Reference proteome</keyword>
<comment type="caution">
    <text evidence="1">The sequence shown here is derived from an EMBL/GenBank/DDBJ whole genome shotgun (WGS) entry which is preliminary data.</text>
</comment>
<proteinExistence type="predicted"/>
<dbReference type="EMBL" id="JAEUBE010000158">
    <property type="protein sequence ID" value="KAH3668678.1"/>
    <property type="molecule type" value="Genomic_DNA"/>
</dbReference>
<reference evidence="1" key="1">
    <citation type="journal article" date="2021" name="Open Biol.">
        <title>Shared evolutionary footprints suggest mitochondrial oxidative damage underlies multiple complex I losses in fungi.</title>
        <authorList>
            <person name="Schikora-Tamarit M.A."/>
            <person name="Marcet-Houben M."/>
            <person name="Nosek J."/>
            <person name="Gabaldon T."/>
        </authorList>
    </citation>
    <scope>NUCLEOTIDE SEQUENCE</scope>
    <source>
        <strain evidence="1">CBS6075</strain>
    </source>
</reference>
<reference evidence="1" key="2">
    <citation type="submission" date="2021-01" db="EMBL/GenBank/DDBJ databases">
        <authorList>
            <person name="Schikora-Tamarit M.A."/>
        </authorList>
    </citation>
    <scope>NUCLEOTIDE SEQUENCE</scope>
    <source>
        <strain evidence="1">CBS6075</strain>
    </source>
</reference>
<dbReference type="Proteomes" id="UP000769157">
    <property type="component" value="Unassembled WGS sequence"/>
</dbReference>
<evidence type="ECO:0000313" key="2">
    <source>
        <dbReference type="Proteomes" id="UP000769157"/>
    </source>
</evidence>
<name>A0A9P8PAI0_9ASCO</name>
<evidence type="ECO:0000313" key="1">
    <source>
        <dbReference type="EMBL" id="KAH3668678.1"/>
    </source>
</evidence>
<sequence>MSHCPQIHCVMLLVYSLRLRLKTDSLVELLAGKYPSKICQTSGRNAGGIPLHAYLRSSAMSNGCVVSAFTNLAYLPSVLGLSRITNGSFTMDSSYNFFDRDMFKFRLGLGDLVDPFECTDRVSGEEVRFCDSDATRSRCENEAPMIFWLSKVSDDWSIGDFLSPVSVLSREGACERFWYPSEPNTKSLTCDISCFVRTPKSIELLTLGCWYPFLRIVGITDGGF</sequence>
<dbReference type="AlphaFoldDB" id="A0A9P8PAI0"/>
<protein>
    <submittedName>
        <fullName evidence="1">Uncharacterized protein</fullName>
    </submittedName>
</protein>
<dbReference type="GeneID" id="70234399"/>
<accession>A0A9P8PAI0</accession>